<dbReference type="PANTHER" id="PTHR46401">
    <property type="entry name" value="GLYCOSYLTRANSFERASE WBBK-RELATED"/>
    <property type="match status" value="1"/>
</dbReference>
<dbReference type="STRING" id="756272.Plabr_4177"/>
<dbReference type="OrthoDB" id="134776at2"/>
<dbReference type="Gene3D" id="3.40.50.2000">
    <property type="entry name" value="Glycogen Phosphorylase B"/>
    <property type="match status" value="2"/>
</dbReference>
<protein>
    <submittedName>
        <fullName evidence="3">Glycosyl transferase group 1</fullName>
    </submittedName>
</protein>
<dbReference type="AlphaFoldDB" id="F0SI49"/>
<evidence type="ECO:0000313" key="4">
    <source>
        <dbReference type="Proteomes" id="UP000006860"/>
    </source>
</evidence>
<dbReference type="InterPro" id="IPR028098">
    <property type="entry name" value="Glyco_trans_4-like_N"/>
</dbReference>
<keyword evidence="1 3" id="KW-0808">Transferase</keyword>
<accession>F0SI49</accession>
<feature type="domain" description="Glycosyltransferase subfamily 4-like N-terminal" evidence="2">
    <location>
        <begin position="75"/>
        <end position="149"/>
    </location>
</feature>
<dbReference type="CDD" id="cd03801">
    <property type="entry name" value="GT4_PimA-like"/>
    <property type="match status" value="1"/>
</dbReference>
<dbReference type="eggNOG" id="COG0438">
    <property type="taxonomic scope" value="Bacteria"/>
</dbReference>
<dbReference type="KEGG" id="pbs:Plabr_4177"/>
<evidence type="ECO:0000256" key="1">
    <source>
        <dbReference type="ARBA" id="ARBA00022679"/>
    </source>
</evidence>
<dbReference type="RefSeq" id="WP_013630456.1">
    <property type="nucleotide sequence ID" value="NC_015174.1"/>
</dbReference>
<dbReference type="GO" id="GO:0009103">
    <property type="term" value="P:lipopolysaccharide biosynthetic process"/>
    <property type="evidence" value="ECO:0007669"/>
    <property type="project" value="TreeGrafter"/>
</dbReference>
<name>F0SI49_RUBBR</name>
<organism evidence="3 4">
    <name type="scientific">Rubinisphaera brasiliensis (strain ATCC 49424 / DSM 5305 / JCM 21570 / IAM 15109 / NBRC 103401 / IFAM 1448)</name>
    <name type="common">Planctomyces brasiliensis</name>
    <dbReference type="NCBI Taxonomy" id="756272"/>
    <lineage>
        <taxon>Bacteria</taxon>
        <taxon>Pseudomonadati</taxon>
        <taxon>Planctomycetota</taxon>
        <taxon>Planctomycetia</taxon>
        <taxon>Planctomycetales</taxon>
        <taxon>Planctomycetaceae</taxon>
        <taxon>Rubinisphaera</taxon>
    </lineage>
</organism>
<dbReference type="GO" id="GO:0016757">
    <property type="term" value="F:glycosyltransferase activity"/>
    <property type="evidence" value="ECO:0007669"/>
    <property type="project" value="TreeGrafter"/>
</dbReference>
<gene>
    <name evidence="3" type="ordered locus">Plabr_4177</name>
</gene>
<dbReference type="PANTHER" id="PTHR46401:SF2">
    <property type="entry name" value="GLYCOSYLTRANSFERASE WBBK-RELATED"/>
    <property type="match status" value="1"/>
</dbReference>
<evidence type="ECO:0000259" key="2">
    <source>
        <dbReference type="Pfam" id="PF13439"/>
    </source>
</evidence>
<proteinExistence type="predicted"/>
<sequence>MTSVVHLPFYEDNPYQTLLFEALREEGINPINGGGGGNFFRSVLFRWKPRALHFHWLHPYVVRQSWLGTWLRLLQFVCETALIRLTGCEIVWTVHNISNHDGKHPFAERVAGRWMGIISTAVMCHSQYAAREIQKLWRIPPERCKVIPHPNYISRYPVQGDCADRPGDAPNASNNDVTFLFFGRIAPYKGIEPMIAAFRELTSPRVRLLIVGNPTTQDFANQIELLASQDDRIHLHSGYVDDRNLPSWFAIADVVLFPFQNILTSGSLILAMGFAKACIVPRFESLAEVLPDSQETLTYVPHDVAGLRNCMEWAAKSPNPLTEIGRHNRERAETWTWKAMASTCRSIYHPQTAC</sequence>
<dbReference type="Pfam" id="PF13439">
    <property type="entry name" value="Glyco_transf_4"/>
    <property type="match status" value="1"/>
</dbReference>
<dbReference type="HOGENOM" id="CLU_009583_6_0_0"/>
<evidence type="ECO:0000313" key="3">
    <source>
        <dbReference type="EMBL" id="ADY61751.1"/>
    </source>
</evidence>
<dbReference type="Proteomes" id="UP000006860">
    <property type="component" value="Chromosome"/>
</dbReference>
<dbReference type="SUPFAM" id="SSF53756">
    <property type="entry name" value="UDP-Glycosyltransferase/glycogen phosphorylase"/>
    <property type="match status" value="1"/>
</dbReference>
<dbReference type="Pfam" id="PF13692">
    <property type="entry name" value="Glyco_trans_1_4"/>
    <property type="match status" value="1"/>
</dbReference>
<reference evidence="4" key="1">
    <citation type="submission" date="2011-02" db="EMBL/GenBank/DDBJ databases">
        <title>The complete genome of Planctomyces brasiliensis DSM 5305.</title>
        <authorList>
            <person name="Lucas S."/>
            <person name="Copeland A."/>
            <person name="Lapidus A."/>
            <person name="Bruce D."/>
            <person name="Goodwin L."/>
            <person name="Pitluck S."/>
            <person name="Kyrpides N."/>
            <person name="Mavromatis K."/>
            <person name="Pagani I."/>
            <person name="Ivanova N."/>
            <person name="Ovchinnikova G."/>
            <person name="Lu M."/>
            <person name="Detter J.C."/>
            <person name="Han C."/>
            <person name="Land M."/>
            <person name="Hauser L."/>
            <person name="Markowitz V."/>
            <person name="Cheng J.-F."/>
            <person name="Hugenholtz P."/>
            <person name="Woyke T."/>
            <person name="Wu D."/>
            <person name="Tindall B."/>
            <person name="Pomrenke H.G."/>
            <person name="Brambilla E."/>
            <person name="Klenk H.-P."/>
            <person name="Eisen J.A."/>
        </authorList>
    </citation>
    <scope>NUCLEOTIDE SEQUENCE [LARGE SCALE GENOMIC DNA]</scope>
    <source>
        <strain evidence="4">ATCC 49424 / DSM 5305 / JCM 21570 / NBRC 103401 / IFAM 1448</strain>
    </source>
</reference>
<dbReference type="EMBL" id="CP002546">
    <property type="protein sequence ID" value="ADY61751.1"/>
    <property type="molecule type" value="Genomic_DNA"/>
</dbReference>
<keyword evidence="4" id="KW-1185">Reference proteome</keyword>